<dbReference type="RefSeq" id="WP_232056017.1">
    <property type="nucleotide sequence ID" value="NZ_LR593887.1"/>
</dbReference>
<evidence type="ECO:0000256" key="1">
    <source>
        <dbReference type="SAM" id="MobiDB-lite"/>
    </source>
</evidence>
<dbReference type="AlphaFoldDB" id="A0A6C2YL70"/>
<feature type="region of interest" description="Disordered" evidence="1">
    <location>
        <begin position="37"/>
        <end position="65"/>
    </location>
</feature>
<dbReference type="Proteomes" id="UP000464378">
    <property type="component" value="Chromosome"/>
</dbReference>
<sequence length="65" mass="7564">MRWVLMAVMLLGAGCKPPQETKPEMVDWLNAIEKDTNKKLKDDPDYFNRQIRPPGERSEPPQPKK</sequence>
<dbReference type="EMBL" id="LR593887">
    <property type="protein sequence ID" value="VTS00615.1"/>
    <property type="molecule type" value="Genomic_DNA"/>
</dbReference>
<gene>
    <name evidence="2" type="ORF">GMBLW1_17840</name>
</gene>
<organism evidence="2">
    <name type="scientific">Tuwongella immobilis</name>
    <dbReference type="NCBI Taxonomy" id="692036"/>
    <lineage>
        <taxon>Bacteria</taxon>
        <taxon>Pseudomonadati</taxon>
        <taxon>Planctomycetota</taxon>
        <taxon>Planctomycetia</taxon>
        <taxon>Gemmatales</taxon>
        <taxon>Gemmataceae</taxon>
        <taxon>Tuwongella</taxon>
    </lineage>
</organism>
<dbReference type="EMBL" id="LR586016">
    <property type="protein sequence ID" value="VIP02176.1"/>
    <property type="molecule type" value="Genomic_DNA"/>
</dbReference>
<evidence type="ECO:0000313" key="2">
    <source>
        <dbReference type="EMBL" id="VIP02176.1"/>
    </source>
</evidence>
<name>A0A6C2YL70_9BACT</name>
<protein>
    <recommendedName>
        <fullName evidence="4">Lipoprotein</fullName>
    </recommendedName>
</protein>
<dbReference type="KEGG" id="tim:GMBLW1_17840"/>
<feature type="compositionally biased region" description="Basic and acidic residues" evidence="1">
    <location>
        <begin position="37"/>
        <end position="46"/>
    </location>
</feature>
<evidence type="ECO:0008006" key="4">
    <source>
        <dbReference type="Google" id="ProtNLM"/>
    </source>
</evidence>
<dbReference type="InParanoid" id="A0A6C2YL70"/>
<reference evidence="2" key="1">
    <citation type="submission" date="2019-04" db="EMBL/GenBank/DDBJ databases">
        <authorList>
            <consortium name="Science for Life Laboratories"/>
        </authorList>
    </citation>
    <scope>NUCLEOTIDE SEQUENCE</scope>
    <source>
        <strain evidence="2">MBLW1</strain>
    </source>
</reference>
<accession>A0A6C2YL70</accession>
<proteinExistence type="predicted"/>
<evidence type="ECO:0000313" key="3">
    <source>
        <dbReference type="Proteomes" id="UP000464378"/>
    </source>
</evidence>
<keyword evidence="3" id="KW-1185">Reference proteome</keyword>
<dbReference type="PROSITE" id="PS51257">
    <property type="entry name" value="PROKAR_LIPOPROTEIN"/>
    <property type="match status" value="1"/>
</dbReference>